<evidence type="ECO:0000256" key="1">
    <source>
        <dbReference type="SAM" id="SignalP"/>
    </source>
</evidence>
<feature type="chain" id="PRO_5045332654" evidence="1">
    <location>
        <begin position="38"/>
        <end position="301"/>
    </location>
</feature>
<comment type="caution">
    <text evidence="2">The sequence shown here is derived from an EMBL/GenBank/DDBJ whole genome shotgun (WGS) entry which is preliminary data.</text>
</comment>
<keyword evidence="1" id="KW-0732">Signal</keyword>
<dbReference type="EMBL" id="JALMLT010000003">
    <property type="protein sequence ID" value="MDT8759563.1"/>
    <property type="molecule type" value="Genomic_DNA"/>
</dbReference>
<protein>
    <submittedName>
        <fullName evidence="2">Uncharacterized protein</fullName>
    </submittedName>
</protein>
<proteinExistence type="predicted"/>
<name>A0ABU3N595_9SPHN</name>
<accession>A0ABU3N595</accession>
<evidence type="ECO:0000313" key="2">
    <source>
        <dbReference type="EMBL" id="MDT8759563.1"/>
    </source>
</evidence>
<reference evidence="2" key="1">
    <citation type="submission" date="2022-04" db="EMBL/GenBank/DDBJ databases">
        <title>Tomato heritable bacteria conferring resistance against bacterial wilt.</title>
        <authorList>
            <person name="Yin J."/>
        </authorList>
    </citation>
    <scope>NUCLEOTIDE SEQUENCE</scope>
    <source>
        <strain evidence="2">Cra20</strain>
    </source>
</reference>
<gene>
    <name evidence="2" type="ORF">MZO42_12730</name>
</gene>
<organism evidence="2">
    <name type="scientific">Sphingomonas psychrotolerans</name>
    <dbReference type="NCBI Taxonomy" id="1327635"/>
    <lineage>
        <taxon>Bacteria</taxon>
        <taxon>Pseudomonadati</taxon>
        <taxon>Pseudomonadota</taxon>
        <taxon>Alphaproteobacteria</taxon>
        <taxon>Sphingomonadales</taxon>
        <taxon>Sphingomonadaceae</taxon>
        <taxon>Sphingomonas</taxon>
    </lineage>
</organism>
<feature type="signal peptide" evidence="1">
    <location>
        <begin position="1"/>
        <end position="37"/>
    </location>
</feature>
<sequence>MARRRGGGGVRLDRSGNRLMLLAAAVLQLSVAAPAFAPPTDAPLRVVTERTETSAEARHYRLERLVRFAREDGGYRAEVAVLGSTSEAPQSLVNLVERGFAALAGRKIVLHLDGKGGIVAVDDMPALWERVCKAVTDAAATRPGLAPGEAAALAVKLSAALRALPPERQRSLLATLVTALVSTEPLDPIGSALPVKLPGVSPFGAPVTLEGTRRTSPAESGRLRTTITASATMTLTDGKGGTPTSGTVSLERIRTFDPHTGLIESGLDTTRNVTGSGAAARSTLLLTRLRVERARASDWPN</sequence>